<evidence type="ECO:0000256" key="13">
    <source>
        <dbReference type="SAM" id="Phobius"/>
    </source>
</evidence>
<keyword evidence="7" id="KW-0677">Repeat</keyword>
<organism evidence="14 15">
    <name type="scientific">Popillia japonica</name>
    <name type="common">Japanese beetle</name>
    <dbReference type="NCBI Taxonomy" id="7064"/>
    <lineage>
        <taxon>Eukaryota</taxon>
        <taxon>Metazoa</taxon>
        <taxon>Ecdysozoa</taxon>
        <taxon>Arthropoda</taxon>
        <taxon>Hexapoda</taxon>
        <taxon>Insecta</taxon>
        <taxon>Pterygota</taxon>
        <taxon>Neoptera</taxon>
        <taxon>Endopterygota</taxon>
        <taxon>Coleoptera</taxon>
        <taxon>Polyphaga</taxon>
        <taxon>Scarabaeiformia</taxon>
        <taxon>Scarabaeidae</taxon>
        <taxon>Rutelinae</taxon>
        <taxon>Popillia</taxon>
    </lineage>
</organism>
<accession>A0AAW1N4B1</accession>
<dbReference type="SMART" id="SM00369">
    <property type="entry name" value="LRR_TYP"/>
    <property type="match status" value="3"/>
</dbReference>
<dbReference type="InterPro" id="IPR003591">
    <property type="entry name" value="Leu-rich_rpt_typical-subtyp"/>
</dbReference>
<keyword evidence="12" id="KW-0407">Ion channel</keyword>
<keyword evidence="11" id="KW-1015">Disulfide bond</keyword>
<dbReference type="GO" id="GO:0005886">
    <property type="term" value="C:plasma membrane"/>
    <property type="evidence" value="ECO:0007669"/>
    <property type="project" value="UniProtKB-SubCell"/>
</dbReference>
<evidence type="ECO:0000256" key="11">
    <source>
        <dbReference type="ARBA" id="ARBA00023157"/>
    </source>
</evidence>
<evidence type="ECO:0000256" key="7">
    <source>
        <dbReference type="ARBA" id="ARBA00022737"/>
    </source>
</evidence>
<evidence type="ECO:0000256" key="4">
    <source>
        <dbReference type="ARBA" id="ARBA00022614"/>
    </source>
</evidence>
<dbReference type="AlphaFoldDB" id="A0AAW1N4B1"/>
<evidence type="ECO:0000256" key="10">
    <source>
        <dbReference type="ARBA" id="ARBA00023136"/>
    </source>
</evidence>
<keyword evidence="3" id="KW-1003">Cell membrane</keyword>
<dbReference type="PANTHER" id="PTHR46473">
    <property type="entry name" value="GH08155P"/>
    <property type="match status" value="1"/>
</dbReference>
<dbReference type="InterPro" id="IPR001611">
    <property type="entry name" value="Leu-rich_rpt"/>
</dbReference>
<keyword evidence="6" id="KW-0732">Signal</keyword>
<dbReference type="Gene3D" id="3.80.10.10">
    <property type="entry name" value="Ribonuclease Inhibitor"/>
    <property type="match status" value="2"/>
</dbReference>
<evidence type="ECO:0000256" key="5">
    <source>
        <dbReference type="ARBA" id="ARBA00022692"/>
    </source>
</evidence>
<comment type="caution">
    <text evidence="14">The sequence shown here is derived from an EMBL/GenBank/DDBJ whole genome shotgun (WGS) entry which is preliminary data.</text>
</comment>
<gene>
    <name evidence="14" type="ORF">QE152_g3508</name>
</gene>
<keyword evidence="10 13" id="KW-0472">Membrane</keyword>
<keyword evidence="5 13" id="KW-0812">Transmembrane</keyword>
<evidence type="ECO:0000313" key="14">
    <source>
        <dbReference type="EMBL" id="KAK9753308.1"/>
    </source>
</evidence>
<keyword evidence="2" id="KW-0813">Transport</keyword>
<dbReference type="SUPFAM" id="SSF52058">
    <property type="entry name" value="L domain-like"/>
    <property type="match status" value="1"/>
</dbReference>
<keyword evidence="4" id="KW-0433">Leucine-rich repeat</keyword>
<name>A0AAW1N4B1_POPJA</name>
<reference evidence="14 15" key="1">
    <citation type="journal article" date="2024" name="BMC Genomics">
        <title>De novo assembly and annotation of Popillia japonica's genome with initial clues to its potential as an invasive pest.</title>
        <authorList>
            <person name="Cucini C."/>
            <person name="Boschi S."/>
            <person name="Funari R."/>
            <person name="Cardaioli E."/>
            <person name="Iannotti N."/>
            <person name="Marturano G."/>
            <person name="Paoli F."/>
            <person name="Bruttini M."/>
            <person name="Carapelli A."/>
            <person name="Frati F."/>
            <person name="Nardi F."/>
        </authorList>
    </citation>
    <scope>NUCLEOTIDE SEQUENCE [LARGE SCALE GENOMIC DNA]</scope>
    <source>
        <strain evidence="14">DMR45628</strain>
    </source>
</reference>
<evidence type="ECO:0000256" key="2">
    <source>
        <dbReference type="ARBA" id="ARBA00022448"/>
    </source>
</evidence>
<comment type="subcellular location">
    <subcellularLocation>
        <location evidence="1">Cell membrane</location>
        <topology evidence="1">Single-pass membrane protein</topology>
    </subcellularLocation>
</comment>
<protein>
    <submittedName>
        <fullName evidence="14">Leucine rich repeat</fullName>
    </submittedName>
</protein>
<evidence type="ECO:0000256" key="1">
    <source>
        <dbReference type="ARBA" id="ARBA00004162"/>
    </source>
</evidence>
<keyword evidence="9" id="KW-0406">Ion transport</keyword>
<evidence type="ECO:0000256" key="9">
    <source>
        <dbReference type="ARBA" id="ARBA00023065"/>
    </source>
</evidence>
<keyword evidence="15" id="KW-1185">Reference proteome</keyword>
<evidence type="ECO:0000256" key="3">
    <source>
        <dbReference type="ARBA" id="ARBA00022475"/>
    </source>
</evidence>
<dbReference type="EMBL" id="JASPKY010000014">
    <property type="protein sequence ID" value="KAK9753308.1"/>
    <property type="molecule type" value="Genomic_DNA"/>
</dbReference>
<dbReference type="Pfam" id="PF13855">
    <property type="entry name" value="LRR_8"/>
    <property type="match status" value="2"/>
</dbReference>
<evidence type="ECO:0000256" key="12">
    <source>
        <dbReference type="ARBA" id="ARBA00023303"/>
    </source>
</evidence>
<dbReference type="InterPro" id="IPR032675">
    <property type="entry name" value="LRR_dom_sf"/>
</dbReference>
<dbReference type="GO" id="GO:0034220">
    <property type="term" value="P:monoatomic ion transmembrane transport"/>
    <property type="evidence" value="ECO:0007669"/>
    <property type="project" value="UniProtKB-KW"/>
</dbReference>
<keyword evidence="8 13" id="KW-1133">Transmembrane helix</keyword>
<dbReference type="Proteomes" id="UP001458880">
    <property type="component" value="Unassembled WGS sequence"/>
</dbReference>
<dbReference type="InterPro" id="IPR051432">
    <property type="entry name" value="KCNMA1_auxiliary"/>
</dbReference>
<proteinExistence type="predicted"/>
<evidence type="ECO:0000256" key="6">
    <source>
        <dbReference type="ARBA" id="ARBA00022729"/>
    </source>
</evidence>
<sequence length="498" mass="58270">MYELFLVIFRYYFDRAFPLQRCKVNYAKEQIDQDLAKESNDIRDLFRLYEATKSLRVLNLYKSRQKELKEKILNAKIAKNSSYILTSSNRARAVWNVIKRETGSKIRANDNILLNIDDTVKIYHLIFAVLFQTMATKLLLFNLWLILCATASPTREQCEDTGTELSCSEQRLHKVPKVSLQNKIELLDLSQNDLDELYKVDFNEYVYLVTLYLNDNSISYIEDDTFENLRELDFIDLSRNLLEEIPDDIIVNNEKLTILDLSENLFQAQTPTLTSKSLEVLDLSQCKLTQFSNDSIVNLPNLRLLYLNSNNLMTLDHRMFSIPTLFYYVQIEFNPWECSCNTVKMLKHLIDKDMFEINQPISCVDDKKSHIHIYDKNGPKMCKTKRKVKEDITTLSNDIADYGSDDISLKNIYLNDDEQMSKGIKYLEEILKNEKIYFQELKNERNVIDSVTVWTAKIFILAIFFSGISLGLLISALMQRRIRRTRSKLLLKRGSIPM</sequence>
<dbReference type="PANTHER" id="PTHR46473:SF10">
    <property type="entry name" value="LD45603P-RELATED"/>
    <property type="match status" value="1"/>
</dbReference>
<evidence type="ECO:0000313" key="15">
    <source>
        <dbReference type="Proteomes" id="UP001458880"/>
    </source>
</evidence>
<feature type="transmembrane region" description="Helical" evidence="13">
    <location>
        <begin position="458"/>
        <end position="478"/>
    </location>
</feature>
<evidence type="ECO:0000256" key="8">
    <source>
        <dbReference type="ARBA" id="ARBA00022989"/>
    </source>
</evidence>